<evidence type="ECO:0000256" key="1">
    <source>
        <dbReference type="SAM" id="Phobius"/>
    </source>
</evidence>
<keyword evidence="1" id="KW-1133">Transmembrane helix</keyword>
<sequence>NFTVTADNGAAGSTGSRAYSFVVDPPPALAITPLTLPNATQGTAYTQTLTASGAPGPYSFALTAGSFPLGMSFNSAGVLSGTPTVPGTFNFTVTADNGAVGSTGSRAYTLVVGPASVAAVAVPAMSDLGLLLTGVVLAGLAALRMRRRI</sequence>
<dbReference type="RefSeq" id="WP_354447593.1">
    <property type="nucleotide sequence ID" value="NZ_JBEPSH010000009.1"/>
</dbReference>
<dbReference type="InterPro" id="IPR015919">
    <property type="entry name" value="Cadherin-like_sf"/>
</dbReference>
<keyword evidence="3" id="KW-1185">Reference proteome</keyword>
<gene>
    <name evidence="2" type="ORF">ABIE13_004604</name>
</gene>
<dbReference type="EMBL" id="JBEPSH010000009">
    <property type="protein sequence ID" value="MET4579476.1"/>
    <property type="molecule type" value="Genomic_DNA"/>
</dbReference>
<comment type="caution">
    <text evidence="2">The sequence shown here is derived from an EMBL/GenBank/DDBJ whole genome shotgun (WGS) entry which is preliminary data.</text>
</comment>
<proteinExistence type="predicted"/>
<dbReference type="InterPro" id="IPR013783">
    <property type="entry name" value="Ig-like_fold"/>
</dbReference>
<reference evidence="2 3" key="1">
    <citation type="submission" date="2024-06" db="EMBL/GenBank/DDBJ databases">
        <title>Sorghum-associated microbial communities from plants grown in Nebraska, USA.</title>
        <authorList>
            <person name="Schachtman D."/>
        </authorList>
    </citation>
    <scope>NUCLEOTIDE SEQUENCE [LARGE SCALE GENOMIC DNA]</scope>
    <source>
        <strain evidence="2 3">2709</strain>
    </source>
</reference>
<dbReference type="SUPFAM" id="SSF49313">
    <property type="entry name" value="Cadherin-like"/>
    <property type="match status" value="1"/>
</dbReference>
<organism evidence="2 3">
    <name type="scientific">Ottowia thiooxydans</name>
    <dbReference type="NCBI Taxonomy" id="219182"/>
    <lineage>
        <taxon>Bacteria</taxon>
        <taxon>Pseudomonadati</taxon>
        <taxon>Pseudomonadota</taxon>
        <taxon>Betaproteobacteria</taxon>
        <taxon>Burkholderiales</taxon>
        <taxon>Comamonadaceae</taxon>
        <taxon>Ottowia</taxon>
    </lineage>
</organism>
<feature type="transmembrane region" description="Helical" evidence="1">
    <location>
        <begin position="117"/>
        <end position="143"/>
    </location>
</feature>
<evidence type="ECO:0008006" key="4">
    <source>
        <dbReference type="Google" id="ProtNLM"/>
    </source>
</evidence>
<protein>
    <recommendedName>
        <fullName evidence="4">IPTL-CTERM sorting domain-containing protein</fullName>
    </recommendedName>
</protein>
<keyword evidence="1" id="KW-0812">Transmembrane</keyword>
<accession>A0ABV2QEL1</accession>
<evidence type="ECO:0000313" key="3">
    <source>
        <dbReference type="Proteomes" id="UP001549320"/>
    </source>
</evidence>
<name>A0ABV2QEL1_9BURK</name>
<keyword evidence="1" id="KW-0472">Membrane</keyword>
<dbReference type="Proteomes" id="UP001549320">
    <property type="component" value="Unassembled WGS sequence"/>
</dbReference>
<dbReference type="Pfam" id="PF05345">
    <property type="entry name" value="He_PIG"/>
    <property type="match status" value="1"/>
</dbReference>
<evidence type="ECO:0000313" key="2">
    <source>
        <dbReference type="EMBL" id="MET4579476.1"/>
    </source>
</evidence>
<dbReference type="Gene3D" id="2.60.40.10">
    <property type="entry name" value="Immunoglobulins"/>
    <property type="match status" value="1"/>
</dbReference>
<feature type="non-terminal residue" evidence="2">
    <location>
        <position position="1"/>
    </location>
</feature>